<accession>A0ABU8CJ84</accession>
<protein>
    <submittedName>
        <fullName evidence="2">Sugar phosphate isomerase/epimerase family protein</fullName>
    </submittedName>
</protein>
<dbReference type="GO" id="GO:0016853">
    <property type="term" value="F:isomerase activity"/>
    <property type="evidence" value="ECO:0007669"/>
    <property type="project" value="UniProtKB-KW"/>
</dbReference>
<dbReference type="InterPro" id="IPR013022">
    <property type="entry name" value="Xyl_isomerase-like_TIM-brl"/>
</dbReference>
<sequence length="287" mass="32249">MSARRFSLGAIALDMQDLSLEDIFRTTADWGLEHVDLYYKVNYFDFSVAQIKRLQSAYGVRVHSVSTRGMPLSHTLDANEQLEIVFQALEQAAELGAGYSESMAGPAKLDTDAAIDRYVELVAPIVRRAEELGVTLLVENVFNRDDAKDPTASVDGTRKLLERVGSENYALCWDIANFAVNGESTYPRPYETLKPWIKYVHLKDTVPQGSCDLSYQERKRVMVDPERGAFVSVPLGMGMVDVKGIVERLIADGFEHPVTVELFCGDQNREDYWRPTETWLRSTGLLA</sequence>
<feature type="domain" description="Xylose isomerase-like TIM barrel" evidence="1">
    <location>
        <begin position="25"/>
        <end position="282"/>
    </location>
</feature>
<dbReference type="RefSeq" id="WP_264396563.1">
    <property type="nucleotide sequence ID" value="NZ_JBAMYB010000006.1"/>
</dbReference>
<gene>
    <name evidence="2" type="ORF">V8Q02_13115</name>
</gene>
<dbReference type="EMBL" id="JBAMYC010000006">
    <property type="protein sequence ID" value="MEI1248943.1"/>
    <property type="molecule type" value="Genomic_DNA"/>
</dbReference>
<dbReference type="Pfam" id="PF01261">
    <property type="entry name" value="AP_endonuc_2"/>
    <property type="match status" value="1"/>
</dbReference>
<evidence type="ECO:0000313" key="2">
    <source>
        <dbReference type="EMBL" id="MEI1248943.1"/>
    </source>
</evidence>
<name>A0ABU8CJ84_9HYPH</name>
<dbReference type="InterPro" id="IPR050312">
    <property type="entry name" value="IolE/XylAMocC-like"/>
</dbReference>
<keyword evidence="3" id="KW-1185">Reference proteome</keyword>
<comment type="caution">
    <text evidence="2">The sequence shown here is derived from an EMBL/GenBank/DDBJ whole genome shotgun (WGS) entry which is preliminary data.</text>
</comment>
<dbReference type="PANTHER" id="PTHR12110:SF41">
    <property type="entry name" value="INOSOSE DEHYDRATASE"/>
    <property type="match status" value="1"/>
</dbReference>
<dbReference type="PANTHER" id="PTHR12110">
    <property type="entry name" value="HYDROXYPYRUVATE ISOMERASE"/>
    <property type="match status" value="1"/>
</dbReference>
<dbReference type="Gene3D" id="3.20.20.150">
    <property type="entry name" value="Divalent-metal-dependent TIM barrel enzymes"/>
    <property type="match status" value="1"/>
</dbReference>
<organism evidence="2 3">
    <name type="scientific">Rhizobium aouanii</name>
    <dbReference type="NCBI Taxonomy" id="3118145"/>
    <lineage>
        <taxon>Bacteria</taxon>
        <taxon>Pseudomonadati</taxon>
        <taxon>Pseudomonadota</taxon>
        <taxon>Alphaproteobacteria</taxon>
        <taxon>Hyphomicrobiales</taxon>
        <taxon>Rhizobiaceae</taxon>
        <taxon>Rhizobium/Agrobacterium group</taxon>
        <taxon>Rhizobium</taxon>
    </lineage>
</organism>
<keyword evidence="2" id="KW-0413">Isomerase</keyword>
<evidence type="ECO:0000259" key="1">
    <source>
        <dbReference type="Pfam" id="PF01261"/>
    </source>
</evidence>
<reference evidence="2 3" key="1">
    <citation type="submission" date="2024-01" db="EMBL/GenBank/DDBJ databases">
        <title>Draft genome sequences of three bacterial strains isolated from Acacia saligna represent a potential new species within the genus Rhizobium.</title>
        <authorList>
            <person name="Tambong J.T."/>
            <person name="Mnasri B."/>
        </authorList>
    </citation>
    <scope>NUCLEOTIDE SEQUENCE [LARGE SCALE GENOMIC DNA]</scope>
    <source>
        <strain evidence="2 3">1AS12I</strain>
    </source>
</reference>
<dbReference type="SUPFAM" id="SSF51658">
    <property type="entry name" value="Xylose isomerase-like"/>
    <property type="match status" value="1"/>
</dbReference>
<proteinExistence type="predicted"/>
<evidence type="ECO:0000313" key="3">
    <source>
        <dbReference type="Proteomes" id="UP001531129"/>
    </source>
</evidence>
<dbReference type="Proteomes" id="UP001531129">
    <property type="component" value="Unassembled WGS sequence"/>
</dbReference>
<dbReference type="InterPro" id="IPR036237">
    <property type="entry name" value="Xyl_isomerase-like_sf"/>
</dbReference>